<evidence type="ECO:0000313" key="3">
    <source>
        <dbReference type="Proteomes" id="UP000217720"/>
    </source>
</evidence>
<accession>A0A2A3ZAC2</accession>
<feature type="chain" id="PRO_5039669512" description="Lipoprotein" evidence="1">
    <location>
        <begin position="26"/>
        <end position="155"/>
    </location>
</feature>
<evidence type="ECO:0008006" key="4">
    <source>
        <dbReference type="Google" id="ProtNLM"/>
    </source>
</evidence>
<evidence type="ECO:0000313" key="2">
    <source>
        <dbReference type="EMBL" id="PCC48483.1"/>
    </source>
</evidence>
<dbReference type="EMBL" id="NRGO01000051">
    <property type="protein sequence ID" value="PCC48483.1"/>
    <property type="molecule type" value="Genomic_DNA"/>
</dbReference>
<sequence length="155" mass="16650">MKRRLHRLSGLFLVVGVSAALSACAQGQSTEAACQVMMDKERALNVNAKTSVREAVASILRGDDAGVSEYFVTTHDIIAKVGEDVNNEDLVGELENFGEILQKAEDELSEFDPSKFALGGSGTVRELYQVQDAQDRLTDAVQGAVDQITELCGEG</sequence>
<reference evidence="2 3" key="1">
    <citation type="journal article" date="2017" name="Elife">
        <title>Extensive horizontal gene transfer in cheese-associated bacteria.</title>
        <authorList>
            <person name="Bonham K.S."/>
            <person name="Wolfe B.E."/>
            <person name="Dutton R.J."/>
        </authorList>
    </citation>
    <scope>NUCLEOTIDE SEQUENCE [LARGE SCALE GENOMIC DNA]</scope>
    <source>
        <strain evidence="2 3">900_6</strain>
    </source>
</reference>
<protein>
    <recommendedName>
        <fullName evidence="4">Lipoprotein</fullName>
    </recommendedName>
</protein>
<comment type="caution">
    <text evidence="2">The sequence shown here is derived from an EMBL/GenBank/DDBJ whole genome shotgun (WGS) entry which is preliminary data.</text>
</comment>
<dbReference type="RefSeq" id="WP_096161375.1">
    <property type="nucleotide sequence ID" value="NZ_JABUXX010000002.1"/>
</dbReference>
<feature type="signal peptide" evidence="1">
    <location>
        <begin position="1"/>
        <end position="25"/>
    </location>
</feature>
<proteinExistence type="predicted"/>
<keyword evidence="1" id="KW-0732">Signal</keyword>
<organism evidence="2 3">
    <name type="scientific">Brevibacterium aurantiacum</name>
    <dbReference type="NCBI Taxonomy" id="273384"/>
    <lineage>
        <taxon>Bacteria</taxon>
        <taxon>Bacillati</taxon>
        <taxon>Actinomycetota</taxon>
        <taxon>Actinomycetes</taxon>
        <taxon>Micrococcales</taxon>
        <taxon>Brevibacteriaceae</taxon>
        <taxon>Brevibacterium</taxon>
    </lineage>
</organism>
<name>A0A2A3ZAC2_BREAU</name>
<evidence type="ECO:0000256" key="1">
    <source>
        <dbReference type="SAM" id="SignalP"/>
    </source>
</evidence>
<dbReference type="PROSITE" id="PS51257">
    <property type="entry name" value="PROKAR_LIPOPROTEIN"/>
    <property type="match status" value="1"/>
</dbReference>
<gene>
    <name evidence="2" type="ORF">CIK62_18315</name>
</gene>
<dbReference type="Proteomes" id="UP000217720">
    <property type="component" value="Unassembled WGS sequence"/>
</dbReference>
<dbReference type="AlphaFoldDB" id="A0A2A3ZAC2"/>